<evidence type="ECO:0000313" key="1">
    <source>
        <dbReference type="EMBL" id="NOU70575.1"/>
    </source>
</evidence>
<reference evidence="1 2" key="1">
    <citation type="submission" date="2019-10" db="EMBL/GenBank/DDBJ databases">
        <title>Description of Paenibacillus terrestris sp. nov.</title>
        <authorList>
            <person name="Carlier A."/>
            <person name="Qi S."/>
        </authorList>
    </citation>
    <scope>NUCLEOTIDE SEQUENCE [LARGE SCALE GENOMIC DNA]</scope>
    <source>
        <strain evidence="1 2">LMG 31458</strain>
    </source>
</reference>
<dbReference type="InterPro" id="IPR007815">
    <property type="entry name" value="Emycin_Estase"/>
</dbReference>
<dbReference type="PANTHER" id="PTHR31299">
    <property type="entry name" value="ESTERASE, PUTATIVE (AFU_ORTHOLOGUE AFUA_1G05850)-RELATED"/>
    <property type="match status" value="1"/>
</dbReference>
<proteinExistence type="predicted"/>
<dbReference type="Gene3D" id="3.40.1660.10">
    <property type="entry name" value="EreA-like (biosynthetic domain)"/>
    <property type="match status" value="1"/>
</dbReference>
<dbReference type="CDD" id="cd14728">
    <property type="entry name" value="Ere-like"/>
    <property type="match status" value="1"/>
</dbReference>
<dbReference type="Pfam" id="PF05139">
    <property type="entry name" value="Erythro_esteras"/>
    <property type="match status" value="1"/>
</dbReference>
<sequence length="459" mass="52108">MFQLCYKKSESIRIAFFVCTFVHTTECKSLGIGVKQVKVEDAIVEQIRQQAVQLSTPEDLDVLVEAIGDKKYVLLGEATHGTSEFYKLRMELSRKLIETKGFSFIAVEGDWPSCYEINRYVKQYKDAKPSSREVLETFNRWPTWMWANEEVGELMEWLNQHNADKPMAKRVGFYGLDVYSLWESLEEIERYLQEKGTPEQLALARKAFECFDSYEKEGQNYGVSAAFYGESCKDEVVKLLQALHAKRVRYEEDSEAALSAELNALVAVNAEDYYRTMVRHDADSWNVRDRHMVEALRRLAGHHGPDAKVIVWEHNTHVGDARATDMLADGMVNVGQLVREAHGEADVFAIGFGTYRGTVVAATSWGAPMATMQVPPAQPGSWEELMHRASAHDQILLLSKEDPILGHEVLGHRAIGVVYRPAHERGNYVPSLMARRYDAFVHVDESHALHPLTIKKVLV</sequence>
<dbReference type="PIRSF" id="PIRSF036794">
    <property type="entry name" value="UCP_erythr_ester"/>
    <property type="match status" value="1"/>
</dbReference>
<gene>
    <name evidence="1" type="ORF">GC098_03830</name>
</gene>
<keyword evidence="2" id="KW-1185">Reference proteome</keyword>
<comment type="caution">
    <text evidence="1">The sequence shown here is derived from an EMBL/GenBank/DDBJ whole genome shotgun (WGS) entry which is preliminary data.</text>
</comment>
<dbReference type="Gene3D" id="1.20.1440.30">
    <property type="entry name" value="Biosynthetic Protein domain"/>
    <property type="match status" value="1"/>
</dbReference>
<dbReference type="PANTHER" id="PTHR31299:SF0">
    <property type="entry name" value="ESTERASE, PUTATIVE (AFU_ORTHOLOGUE AFUA_1G05850)-RELATED"/>
    <property type="match status" value="1"/>
</dbReference>
<dbReference type="InterPro" id="IPR014622">
    <property type="entry name" value="UCP036794_erythomycin"/>
</dbReference>
<dbReference type="SUPFAM" id="SSF159501">
    <property type="entry name" value="EreA/ChaN-like"/>
    <property type="match status" value="1"/>
</dbReference>
<dbReference type="InterPro" id="IPR052036">
    <property type="entry name" value="Hydrolase/PRTase-associated"/>
</dbReference>
<dbReference type="EMBL" id="WHOA01000023">
    <property type="protein sequence ID" value="NOU70575.1"/>
    <property type="molecule type" value="Genomic_DNA"/>
</dbReference>
<protein>
    <submittedName>
        <fullName evidence="1">Erythromycin esterase family protein</fullName>
    </submittedName>
</protein>
<evidence type="ECO:0000313" key="2">
    <source>
        <dbReference type="Proteomes" id="UP000616779"/>
    </source>
</evidence>
<dbReference type="Proteomes" id="UP000616779">
    <property type="component" value="Unassembled WGS sequence"/>
</dbReference>
<organism evidence="1 2">
    <name type="scientific">Paenibacillus phytorum</name>
    <dbReference type="NCBI Taxonomy" id="2654977"/>
    <lineage>
        <taxon>Bacteria</taxon>
        <taxon>Bacillati</taxon>
        <taxon>Bacillota</taxon>
        <taxon>Bacilli</taxon>
        <taxon>Bacillales</taxon>
        <taxon>Paenibacillaceae</taxon>
        <taxon>Paenibacillus</taxon>
    </lineage>
</organism>
<accession>A0ABX1XPV0</accession>
<dbReference type="Gene3D" id="3.30.1870.10">
    <property type="entry name" value="EreA-like, domain 2"/>
    <property type="match status" value="1"/>
</dbReference>
<name>A0ABX1XPV0_9BACL</name>